<sequence length="191" mass="20542">MSPKPVSIYNVPNALTTARFALAIAVMALIPMGNHIAALIIFSIAVSTDWMDGYWARKYGQVTKLGRIFDPFVDKIIICGTFIALVEVAGSGVASWMATIVVARELLVTSLRAIIEGSGGDFSANQLGKWKMVLQCAAVISILLSLINPSVAWLGWAGQIFLWSSIALTLYSGYVYVIAASKVMRDAPADL</sequence>
<dbReference type="EC" id="2.7.8.5" evidence="4 15"/>
<name>A0A517NFG6_9BACT</name>
<evidence type="ECO:0000256" key="11">
    <source>
        <dbReference type="ARBA" id="ARBA00023136"/>
    </source>
</evidence>
<feature type="transmembrane region" description="Helical" evidence="17">
    <location>
        <begin position="20"/>
        <end position="47"/>
    </location>
</feature>
<dbReference type="PROSITE" id="PS00379">
    <property type="entry name" value="CDP_ALCOHOL_P_TRANSF"/>
    <property type="match status" value="1"/>
</dbReference>
<evidence type="ECO:0000256" key="7">
    <source>
        <dbReference type="ARBA" id="ARBA00022679"/>
    </source>
</evidence>
<evidence type="ECO:0000256" key="8">
    <source>
        <dbReference type="ARBA" id="ARBA00022692"/>
    </source>
</evidence>
<evidence type="ECO:0000256" key="5">
    <source>
        <dbReference type="ARBA" id="ARBA00014944"/>
    </source>
</evidence>
<evidence type="ECO:0000256" key="4">
    <source>
        <dbReference type="ARBA" id="ARBA00013170"/>
    </source>
</evidence>
<reference evidence="18 19" key="1">
    <citation type="submission" date="2019-02" db="EMBL/GenBank/DDBJ databases">
        <title>Deep-cultivation of Planctomycetes and their phenomic and genomic characterization uncovers novel biology.</title>
        <authorList>
            <person name="Wiegand S."/>
            <person name="Jogler M."/>
            <person name="Boedeker C."/>
            <person name="Pinto D."/>
            <person name="Vollmers J."/>
            <person name="Rivas-Marin E."/>
            <person name="Kohn T."/>
            <person name="Peeters S.H."/>
            <person name="Heuer A."/>
            <person name="Rast P."/>
            <person name="Oberbeckmann S."/>
            <person name="Bunk B."/>
            <person name="Jeske O."/>
            <person name="Meyerdierks A."/>
            <person name="Storesund J.E."/>
            <person name="Kallscheuer N."/>
            <person name="Luecker S."/>
            <person name="Lage O.M."/>
            <person name="Pohl T."/>
            <person name="Merkel B.J."/>
            <person name="Hornburger P."/>
            <person name="Mueller R.-W."/>
            <person name="Bruemmer F."/>
            <person name="Labrenz M."/>
            <person name="Spormann A.M."/>
            <person name="Op den Camp H."/>
            <person name="Overmann J."/>
            <person name="Amann R."/>
            <person name="Jetten M.S.M."/>
            <person name="Mascher T."/>
            <person name="Medema M.H."/>
            <person name="Devos D.P."/>
            <person name="Kaster A.-K."/>
            <person name="Ovreas L."/>
            <person name="Rohde M."/>
            <person name="Galperin M.Y."/>
            <person name="Jogler C."/>
        </authorList>
    </citation>
    <scope>NUCLEOTIDE SEQUENCE [LARGE SCALE GENOMIC DNA]</scope>
    <source>
        <strain evidence="18 19">K22_7</strain>
    </source>
</reference>
<evidence type="ECO:0000256" key="13">
    <source>
        <dbReference type="ARBA" id="ARBA00023264"/>
    </source>
</evidence>
<dbReference type="InterPro" id="IPR050324">
    <property type="entry name" value="CDP-alcohol_PTase-I"/>
</dbReference>
<dbReference type="PANTHER" id="PTHR14269:SF62">
    <property type="entry name" value="CDP-DIACYLGLYCEROL--GLYCEROL-3-PHOSPHATE 3-PHOSPHATIDYLTRANSFERASE 1, CHLOROPLASTIC"/>
    <property type="match status" value="1"/>
</dbReference>
<dbReference type="InterPro" id="IPR043130">
    <property type="entry name" value="CDP-OH_PTrfase_TM_dom"/>
</dbReference>
<dbReference type="GO" id="GO:0016020">
    <property type="term" value="C:membrane"/>
    <property type="evidence" value="ECO:0007669"/>
    <property type="project" value="UniProtKB-SubCell"/>
</dbReference>
<evidence type="ECO:0000256" key="3">
    <source>
        <dbReference type="ARBA" id="ARBA00010441"/>
    </source>
</evidence>
<dbReference type="GO" id="GO:0008444">
    <property type="term" value="F:CDP-diacylglycerol-glycerol-3-phosphate 3-phosphatidyltransferase activity"/>
    <property type="evidence" value="ECO:0007669"/>
    <property type="project" value="UniProtKB-UniRule"/>
</dbReference>
<comment type="pathway">
    <text evidence="2">Phospholipid metabolism; phosphatidylglycerol biosynthesis; phosphatidylglycerol from CDP-diacylglycerol: step 1/2.</text>
</comment>
<evidence type="ECO:0000256" key="1">
    <source>
        <dbReference type="ARBA" id="ARBA00004141"/>
    </source>
</evidence>
<organism evidence="18 19">
    <name type="scientific">Rubripirellula lacrimiformis</name>
    <dbReference type="NCBI Taxonomy" id="1930273"/>
    <lineage>
        <taxon>Bacteria</taxon>
        <taxon>Pseudomonadati</taxon>
        <taxon>Planctomycetota</taxon>
        <taxon>Planctomycetia</taxon>
        <taxon>Pirellulales</taxon>
        <taxon>Pirellulaceae</taxon>
        <taxon>Rubripirellula</taxon>
    </lineage>
</organism>
<keyword evidence="12" id="KW-0594">Phospholipid biosynthesis</keyword>
<gene>
    <name evidence="18" type="primary">pgsA</name>
    <name evidence="18" type="ORF">K227x_42600</name>
</gene>
<evidence type="ECO:0000313" key="19">
    <source>
        <dbReference type="Proteomes" id="UP000318538"/>
    </source>
</evidence>
<dbReference type="GO" id="GO:0046474">
    <property type="term" value="P:glycerophospholipid biosynthetic process"/>
    <property type="evidence" value="ECO:0007669"/>
    <property type="project" value="TreeGrafter"/>
</dbReference>
<keyword evidence="9 17" id="KW-1133">Transmembrane helix</keyword>
<evidence type="ECO:0000256" key="10">
    <source>
        <dbReference type="ARBA" id="ARBA00023098"/>
    </source>
</evidence>
<evidence type="ECO:0000256" key="6">
    <source>
        <dbReference type="ARBA" id="ARBA00022516"/>
    </source>
</evidence>
<comment type="similarity">
    <text evidence="3 16">Belongs to the CDP-alcohol phosphatidyltransferase class-I family.</text>
</comment>
<dbReference type="KEGG" id="rlc:K227x_42600"/>
<dbReference type="NCBIfam" id="TIGR00560">
    <property type="entry name" value="pgsA"/>
    <property type="match status" value="1"/>
</dbReference>
<evidence type="ECO:0000256" key="14">
    <source>
        <dbReference type="ARBA" id="ARBA00048586"/>
    </source>
</evidence>
<dbReference type="InterPro" id="IPR004570">
    <property type="entry name" value="Phosphatidylglycerol_P_synth"/>
</dbReference>
<keyword evidence="10" id="KW-0443">Lipid metabolism</keyword>
<evidence type="ECO:0000256" key="12">
    <source>
        <dbReference type="ARBA" id="ARBA00023209"/>
    </source>
</evidence>
<dbReference type="InterPro" id="IPR000462">
    <property type="entry name" value="CDP-OH_P_trans"/>
</dbReference>
<dbReference type="EMBL" id="CP036525">
    <property type="protein sequence ID" value="QDT05855.1"/>
    <property type="molecule type" value="Genomic_DNA"/>
</dbReference>
<dbReference type="AlphaFoldDB" id="A0A517NFG6"/>
<dbReference type="Gene3D" id="1.20.120.1760">
    <property type="match status" value="1"/>
</dbReference>
<keyword evidence="13" id="KW-1208">Phospholipid metabolism</keyword>
<keyword evidence="11 17" id="KW-0472">Membrane</keyword>
<keyword evidence="6" id="KW-0444">Lipid biosynthesis</keyword>
<protein>
    <recommendedName>
        <fullName evidence="5 15">CDP-diacylglycerol--glycerol-3-phosphate 3-phosphatidyltransferase</fullName>
        <ecNumber evidence="4 15">2.7.8.5</ecNumber>
    </recommendedName>
</protein>
<dbReference type="PANTHER" id="PTHR14269">
    <property type="entry name" value="CDP-DIACYLGLYCEROL--GLYCEROL-3-PHOSPHATE 3-PHOSPHATIDYLTRANSFERASE-RELATED"/>
    <property type="match status" value="1"/>
</dbReference>
<evidence type="ECO:0000256" key="16">
    <source>
        <dbReference type="RuleBase" id="RU003750"/>
    </source>
</evidence>
<feature type="transmembrane region" description="Helical" evidence="17">
    <location>
        <begin position="132"/>
        <end position="154"/>
    </location>
</feature>
<feature type="transmembrane region" description="Helical" evidence="17">
    <location>
        <begin position="160"/>
        <end position="179"/>
    </location>
</feature>
<dbReference type="PIRSF" id="PIRSF000847">
    <property type="entry name" value="Phos_ph_gly_syn"/>
    <property type="match status" value="1"/>
</dbReference>
<dbReference type="OrthoDB" id="9796672at2"/>
<evidence type="ECO:0000256" key="2">
    <source>
        <dbReference type="ARBA" id="ARBA00005042"/>
    </source>
</evidence>
<evidence type="ECO:0000256" key="17">
    <source>
        <dbReference type="SAM" id="Phobius"/>
    </source>
</evidence>
<evidence type="ECO:0000256" key="15">
    <source>
        <dbReference type="NCBIfam" id="TIGR00560"/>
    </source>
</evidence>
<keyword evidence="8 17" id="KW-0812">Transmembrane</keyword>
<evidence type="ECO:0000313" key="18">
    <source>
        <dbReference type="EMBL" id="QDT05855.1"/>
    </source>
</evidence>
<accession>A0A517NFG6</accession>
<comment type="catalytic activity">
    <reaction evidence="14">
        <text>a CDP-1,2-diacyl-sn-glycerol + sn-glycerol 3-phosphate = a 1,2-diacyl-sn-glycero-3-phospho-(1'-sn-glycero-3'-phosphate) + CMP + H(+)</text>
        <dbReference type="Rhea" id="RHEA:12593"/>
        <dbReference type="ChEBI" id="CHEBI:15378"/>
        <dbReference type="ChEBI" id="CHEBI:57597"/>
        <dbReference type="ChEBI" id="CHEBI:58332"/>
        <dbReference type="ChEBI" id="CHEBI:60110"/>
        <dbReference type="ChEBI" id="CHEBI:60377"/>
        <dbReference type="EC" id="2.7.8.5"/>
    </reaction>
</comment>
<dbReference type="Proteomes" id="UP000318538">
    <property type="component" value="Chromosome"/>
</dbReference>
<comment type="subcellular location">
    <subcellularLocation>
        <location evidence="1">Membrane</location>
        <topology evidence="1">Multi-pass membrane protein</topology>
    </subcellularLocation>
</comment>
<keyword evidence="7 16" id="KW-0808">Transferase</keyword>
<proteinExistence type="inferred from homology"/>
<evidence type="ECO:0000256" key="9">
    <source>
        <dbReference type="ARBA" id="ARBA00022989"/>
    </source>
</evidence>
<dbReference type="InterPro" id="IPR048254">
    <property type="entry name" value="CDP_ALCOHOL_P_TRANSF_CS"/>
</dbReference>
<keyword evidence="19" id="KW-1185">Reference proteome</keyword>
<dbReference type="Pfam" id="PF01066">
    <property type="entry name" value="CDP-OH_P_transf"/>
    <property type="match status" value="1"/>
</dbReference>